<name>A0A4Y2KLL4_ARAVE</name>
<evidence type="ECO:0000313" key="2">
    <source>
        <dbReference type="Proteomes" id="UP000499080"/>
    </source>
</evidence>
<gene>
    <name evidence="1" type="ORF">AVEN_173281_1</name>
</gene>
<sequence>MRNLHIACPPNFVLERDNPTFAQEVLNERRAPPPRRLMTAVNPLEECAAACIMHEAIDTRQGRSLSPGRKNKSSPLLNDVSVKTTPYLRQLSPRLLHLRRGGEFNCLNTDTSSSPSPLDVATGSNADVGVCERRGFIGRRKDEKFLLIL</sequence>
<keyword evidence="2" id="KW-1185">Reference proteome</keyword>
<proteinExistence type="predicted"/>
<evidence type="ECO:0000313" key="1">
    <source>
        <dbReference type="EMBL" id="GBN02636.1"/>
    </source>
</evidence>
<dbReference type="EMBL" id="BGPR01114989">
    <property type="protein sequence ID" value="GBN02636.1"/>
    <property type="molecule type" value="Genomic_DNA"/>
</dbReference>
<dbReference type="Proteomes" id="UP000499080">
    <property type="component" value="Unassembled WGS sequence"/>
</dbReference>
<protein>
    <submittedName>
        <fullName evidence="1">Uncharacterized protein</fullName>
    </submittedName>
</protein>
<accession>A0A4Y2KLL4</accession>
<organism evidence="1 2">
    <name type="scientific">Araneus ventricosus</name>
    <name type="common">Orbweaver spider</name>
    <name type="synonym">Epeira ventricosa</name>
    <dbReference type="NCBI Taxonomy" id="182803"/>
    <lineage>
        <taxon>Eukaryota</taxon>
        <taxon>Metazoa</taxon>
        <taxon>Ecdysozoa</taxon>
        <taxon>Arthropoda</taxon>
        <taxon>Chelicerata</taxon>
        <taxon>Arachnida</taxon>
        <taxon>Araneae</taxon>
        <taxon>Araneomorphae</taxon>
        <taxon>Entelegynae</taxon>
        <taxon>Araneoidea</taxon>
        <taxon>Araneidae</taxon>
        <taxon>Araneus</taxon>
    </lineage>
</organism>
<comment type="caution">
    <text evidence="1">The sequence shown here is derived from an EMBL/GenBank/DDBJ whole genome shotgun (WGS) entry which is preliminary data.</text>
</comment>
<dbReference type="AlphaFoldDB" id="A0A4Y2KLL4"/>
<reference evidence="1 2" key="1">
    <citation type="journal article" date="2019" name="Sci. Rep.">
        <title>Orb-weaving spider Araneus ventricosus genome elucidates the spidroin gene catalogue.</title>
        <authorList>
            <person name="Kono N."/>
            <person name="Nakamura H."/>
            <person name="Ohtoshi R."/>
            <person name="Moran D.A.P."/>
            <person name="Shinohara A."/>
            <person name="Yoshida Y."/>
            <person name="Fujiwara M."/>
            <person name="Mori M."/>
            <person name="Tomita M."/>
            <person name="Arakawa K."/>
        </authorList>
    </citation>
    <scope>NUCLEOTIDE SEQUENCE [LARGE SCALE GENOMIC DNA]</scope>
</reference>